<name>A0A8J5YTP9_9ROSI</name>
<sequence length="279" mass="32479">MEETLCSFHFCCKKHPLKPSLLLNIHLNFHLSKELYLIIDKYSILSVLIKKKREMGRGRVELKRIENKINRQVTFSKRRNGLLKKAYELSVLCDAEVALIIFSNRGKLYEFGSSSMTKTLERYQQCCFTPQPQHNIPEHETQSWYQEIIKLKAKYEALERTQRSCMSFLKLQNLEKQLEGTLVLARQRKERQLGELNKQLKIKLDGEGQNLKTSQGLWSCCTTAENSHFPLHPSHPNPMECDHEPVLQIGYHHHYVEAEGSSIPRSMAGETNFIHGWVI</sequence>
<keyword evidence="2" id="KW-0805">Transcription regulation</keyword>
<evidence type="ECO:0000256" key="1">
    <source>
        <dbReference type="ARBA" id="ARBA00004123"/>
    </source>
</evidence>
<evidence type="ECO:0000313" key="7">
    <source>
        <dbReference type="EMBL" id="KAG8486300.1"/>
    </source>
</evidence>
<dbReference type="EMBL" id="JAHUZN010000008">
    <property type="protein sequence ID" value="KAG8486300.1"/>
    <property type="molecule type" value="Genomic_DNA"/>
</dbReference>
<dbReference type="GO" id="GO:0005634">
    <property type="term" value="C:nucleus"/>
    <property type="evidence" value="ECO:0007669"/>
    <property type="project" value="UniProtKB-SubCell"/>
</dbReference>
<dbReference type="Gene3D" id="3.40.1810.10">
    <property type="entry name" value="Transcription factor, MADS-box"/>
    <property type="match status" value="1"/>
</dbReference>
<dbReference type="InterPro" id="IPR033896">
    <property type="entry name" value="MEF2-like_N"/>
</dbReference>
<proteinExistence type="predicted"/>
<keyword evidence="5" id="KW-0539">Nucleus</keyword>
<dbReference type="PROSITE" id="PS00350">
    <property type="entry name" value="MADS_BOX_1"/>
    <property type="match status" value="1"/>
</dbReference>
<protein>
    <recommendedName>
        <fullName evidence="6">MADS-box domain-containing protein</fullName>
    </recommendedName>
</protein>
<dbReference type="Pfam" id="PF00319">
    <property type="entry name" value="SRF-TF"/>
    <property type="match status" value="1"/>
</dbReference>
<dbReference type="PANTHER" id="PTHR48019">
    <property type="entry name" value="SERUM RESPONSE FACTOR HOMOLOG"/>
    <property type="match status" value="1"/>
</dbReference>
<dbReference type="GO" id="GO:0045944">
    <property type="term" value="P:positive regulation of transcription by RNA polymerase II"/>
    <property type="evidence" value="ECO:0007669"/>
    <property type="project" value="InterPro"/>
</dbReference>
<dbReference type="GO" id="GO:0048440">
    <property type="term" value="P:carpel development"/>
    <property type="evidence" value="ECO:0007669"/>
    <property type="project" value="UniProtKB-ARBA"/>
</dbReference>
<comment type="subcellular location">
    <subcellularLocation>
        <location evidence="1">Nucleus</location>
    </subcellularLocation>
</comment>
<keyword evidence="4" id="KW-0804">Transcription</keyword>
<keyword evidence="8" id="KW-1185">Reference proteome</keyword>
<dbReference type="GO" id="GO:0046983">
    <property type="term" value="F:protein dimerization activity"/>
    <property type="evidence" value="ECO:0007669"/>
    <property type="project" value="InterPro"/>
</dbReference>
<gene>
    <name evidence="7" type="ORF">CXB51_019655</name>
</gene>
<dbReference type="PRINTS" id="PR00404">
    <property type="entry name" value="MADSDOMAIN"/>
</dbReference>
<organism evidence="7 8">
    <name type="scientific">Gossypium anomalum</name>
    <dbReference type="NCBI Taxonomy" id="47600"/>
    <lineage>
        <taxon>Eukaryota</taxon>
        <taxon>Viridiplantae</taxon>
        <taxon>Streptophyta</taxon>
        <taxon>Embryophyta</taxon>
        <taxon>Tracheophyta</taxon>
        <taxon>Spermatophyta</taxon>
        <taxon>Magnoliopsida</taxon>
        <taxon>eudicotyledons</taxon>
        <taxon>Gunneridae</taxon>
        <taxon>Pentapetalae</taxon>
        <taxon>rosids</taxon>
        <taxon>malvids</taxon>
        <taxon>Malvales</taxon>
        <taxon>Malvaceae</taxon>
        <taxon>Malvoideae</taxon>
        <taxon>Gossypium</taxon>
    </lineage>
</organism>
<dbReference type="SUPFAM" id="SSF55455">
    <property type="entry name" value="SRF-like"/>
    <property type="match status" value="1"/>
</dbReference>
<dbReference type="AlphaFoldDB" id="A0A8J5YTP9"/>
<evidence type="ECO:0000256" key="4">
    <source>
        <dbReference type="ARBA" id="ARBA00023163"/>
    </source>
</evidence>
<dbReference type="FunFam" id="3.40.1810.10:FF:000004">
    <property type="entry name" value="MADS-box transcription factor 1"/>
    <property type="match status" value="1"/>
</dbReference>
<dbReference type="InterPro" id="IPR002100">
    <property type="entry name" value="TF_MADSbox"/>
</dbReference>
<dbReference type="SMART" id="SM00432">
    <property type="entry name" value="MADS"/>
    <property type="match status" value="1"/>
</dbReference>
<feature type="domain" description="MADS-box" evidence="6">
    <location>
        <begin position="55"/>
        <end position="115"/>
    </location>
</feature>
<dbReference type="InterPro" id="IPR050142">
    <property type="entry name" value="MADS-box/MEF2_TF"/>
</dbReference>
<keyword evidence="3" id="KW-0238">DNA-binding</keyword>
<dbReference type="CDD" id="cd00265">
    <property type="entry name" value="MADS_MEF2_like"/>
    <property type="match status" value="1"/>
</dbReference>
<accession>A0A8J5YTP9</accession>
<dbReference type="InterPro" id="IPR036879">
    <property type="entry name" value="TF_MADSbox_sf"/>
</dbReference>
<dbReference type="GO" id="GO:0000977">
    <property type="term" value="F:RNA polymerase II transcription regulatory region sequence-specific DNA binding"/>
    <property type="evidence" value="ECO:0007669"/>
    <property type="project" value="InterPro"/>
</dbReference>
<evidence type="ECO:0000256" key="3">
    <source>
        <dbReference type="ARBA" id="ARBA00023125"/>
    </source>
</evidence>
<dbReference type="Proteomes" id="UP000701853">
    <property type="component" value="Chromosome 8"/>
</dbReference>
<reference evidence="7 8" key="1">
    <citation type="journal article" date="2021" name="bioRxiv">
        <title>The Gossypium anomalum genome as a resource for cotton improvement and evolutionary analysis of hybrid incompatibility.</title>
        <authorList>
            <person name="Grover C.E."/>
            <person name="Yuan D."/>
            <person name="Arick M.A."/>
            <person name="Miller E.R."/>
            <person name="Hu G."/>
            <person name="Peterson D.G."/>
            <person name="Wendel J.F."/>
            <person name="Udall J.A."/>
        </authorList>
    </citation>
    <scope>NUCLEOTIDE SEQUENCE [LARGE SCALE GENOMIC DNA]</scope>
    <source>
        <strain evidence="7">JFW-Udall</strain>
        <tissue evidence="7">Leaf</tissue>
    </source>
</reference>
<evidence type="ECO:0000256" key="5">
    <source>
        <dbReference type="ARBA" id="ARBA00023242"/>
    </source>
</evidence>
<evidence type="ECO:0000256" key="2">
    <source>
        <dbReference type="ARBA" id="ARBA00023015"/>
    </source>
</evidence>
<dbReference type="OrthoDB" id="1898716at2759"/>
<dbReference type="PROSITE" id="PS50066">
    <property type="entry name" value="MADS_BOX_2"/>
    <property type="match status" value="1"/>
</dbReference>
<comment type="caution">
    <text evidence="7">The sequence shown here is derived from an EMBL/GenBank/DDBJ whole genome shotgun (WGS) entry which is preliminary data.</text>
</comment>
<evidence type="ECO:0000259" key="6">
    <source>
        <dbReference type="PROSITE" id="PS50066"/>
    </source>
</evidence>
<evidence type="ECO:0000313" key="8">
    <source>
        <dbReference type="Proteomes" id="UP000701853"/>
    </source>
</evidence>